<protein>
    <recommendedName>
        <fullName evidence="2">DUF4440 domain-containing protein</fullName>
    </recommendedName>
</protein>
<sequence length="134" mass="15404">MKDQEEVEQLIAAFFKEMESRNYEAAANYLTDQGRLNHENTIPKGSPFWPWVESLKLISVESYLPSNIQVVEGTEKVPTVFFHVNLDIKYNKGYGTYLRDGEKKVAVNVVRENGKWKICYVKNTAPLVRMGTIT</sequence>
<dbReference type="InterPro" id="IPR032710">
    <property type="entry name" value="NTF2-like_dom_sf"/>
</dbReference>
<evidence type="ECO:0000313" key="1">
    <source>
        <dbReference type="EMBL" id="MPN31105.1"/>
    </source>
</evidence>
<proteinExistence type="predicted"/>
<organism evidence="1">
    <name type="scientific">bioreactor metagenome</name>
    <dbReference type="NCBI Taxonomy" id="1076179"/>
    <lineage>
        <taxon>unclassified sequences</taxon>
        <taxon>metagenomes</taxon>
        <taxon>ecological metagenomes</taxon>
    </lineage>
</organism>
<dbReference type="EMBL" id="VSSQ01082502">
    <property type="protein sequence ID" value="MPN31105.1"/>
    <property type="molecule type" value="Genomic_DNA"/>
</dbReference>
<reference evidence="1" key="1">
    <citation type="submission" date="2019-08" db="EMBL/GenBank/DDBJ databases">
        <authorList>
            <person name="Kucharzyk K."/>
            <person name="Murdoch R.W."/>
            <person name="Higgins S."/>
            <person name="Loffler F."/>
        </authorList>
    </citation>
    <scope>NUCLEOTIDE SEQUENCE</scope>
</reference>
<comment type="caution">
    <text evidence="1">The sequence shown here is derived from an EMBL/GenBank/DDBJ whole genome shotgun (WGS) entry which is preliminary data.</text>
</comment>
<name>A0A645GWC5_9ZZZZ</name>
<accession>A0A645GWC5</accession>
<gene>
    <name evidence="1" type="ORF">SDC9_178579</name>
</gene>
<dbReference type="SUPFAM" id="SSF54427">
    <property type="entry name" value="NTF2-like"/>
    <property type="match status" value="1"/>
</dbReference>
<dbReference type="AlphaFoldDB" id="A0A645GWC5"/>
<evidence type="ECO:0008006" key="2">
    <source>
        <dbReference type="Google" id="ProtNLM"/>
    </source>
</evidence>